<dbReference type="PANTHER" id="PTHR46382">
    <property type="entry name" value="PHOSPHATIDATE CYTIDYLYLTRANSFERASE"/>
    <property type="match status" value="1"/>
</dbReference>
<feature type="transmembrane region" description="Helical" evidence="20">
    <location>
        <begin position="364"/>
        <end position="383"/>
    </location>
</feature>
<keyword evidence="16" id="KW-0594">Phospholipid biosynthesis</keyword>
<feature type="compositionally biased region" description="Low complexity" evidence="19">
    <location>
        <begin position="50"/>
        <end position="105"/>
    </location>
</feature>
<feature type="region of interest" description="Disordered" evidence="19">
    <location>
        <begin position="1"/>
        <end position="105"/>
    </location>
</feature>
<feature type="transmembrane region" description="Helical" evidence="20">
    <location>
        <begin position="194"/>
        <end position="213"/>
    </location>
</feature>
<feature type="transmembrane region" description="Helical" evidence="20">
    <location>
        <begin position="244"/>
        <end position="261"/>
    </location>
</feature>
<feature type="region of interest" description="Disordered" evidence="19">
    <location>
        <begin position="130"/>
        <end position="164"/>
    </location>
</feature>
<comment type="subcellular location">
    <subcellularLocation>
        <location evidence="2">Cell membrane</location>
        <topology evidence="2">Multi-pass membrane protein</topology>
    </subcellularLocation>
</comment>
<evidence type="ECO:0000256" key="17">
    <source>
        <dbReference type="ARBA" id="ARBA00023264"/>
    </source>
</evidence>
<evidence type="ECO:0000256" key="1">
    <source>
        <dbReference type="ARBA" id="ARBA00001698"/>
    </source>
</evidence>
<feature type="transmembrane region" description="Helical" evidence="20">
    <location>
        <begin position="273"/>
        <end position="294"/>
    </location>
</feature>
<keyword evidence="14" id="KW-0443">Lipid metabolism</keyword>
<evidence type="ECO:0000256" key="2">
    <source>
        <dbReference type="ARBA" id="ARBA00004651"/>
    </source>
</evidence>
<feature type="transmembrane region" description="Helical" evidence="20">
    <location>
        <begin position="340"/>
        <end position="358"/>
    </location>
</feature>
<organism evidence="21 22">
    <name type="scientific">Brevibacterium senegalense</name>
    <dbReference type="NCBI Taxonomy" id="1033736"/>
    <lineage>
        <taxon>Bacteria</taxon>
        <taxon>Bacillati</taxon>
        <taxon>Actinomycetota</taxon>
        <taxon>Actinomycetes</taxon>
        <taxon>Micrococcales</taxon>
        <taxon>Brevibacteriaceae</taxon>
        <taxon>Brevibacterium</taxon>
    </lineage>
</organism>
<dbReference type="GO" id="GO:0005886">
    <property type="term" value="C:plasma membrane"/>
    <property type="evidence" value="ECO:0007669"/>
    <property type="project" value="UniProtKB-SubCell"/>
</dbReference>
<evidence type="ECO:0000313" key="22">
    <source>
        <dbReference type="Proteomes" id="UP000784435"/>
    </source>
</evidence>
<dbReference type="EC" id="2.7.7.41" evidence="6 18"/>
<keyword evidence="17" id="KW-1208">Phospholipid metabolism</keyword>
<comment type="pathway">
    <text evidence="3 18">Phospholipid metabolism; CDP-diacylglycerol biosynthesis; CDP-diacylglycerol from sn-glycerol 3-phosphate: step 3/3.</text>
</comment>
<comment type="caution">
    <text evidence="21">The sequence shown here is derived from an EMBL/GenBank/DDBJ whole genome shotgun (WGS) entry which is preliminary data.</text>
</comment>
<name>A0A921MCC3_9MICO</name>
<evidence type="ECO:0000256" key="16">
    <source>
        <dbReference type="ARBA" id="ARBA00023209"/>
    </source>
</evidence>
<comment type="catalytic activity">
    <reaction evidence="1 18">
        <text>a 1,2-diacyl-sn-glycero-3-phosphate + CTP + H(+) = a CDP-1,2-diacyl-sn-glycerol + diphosphate</text>
        <dbReference type="Rhea" id="RHEA:16229"/>
        <dbReference type="ChEBI" id="CHEBI:15378"/>
        <dbReference type="ChEBI" id="CHEBI:33019"/>
        <dbReference type="ChEBI" id="CHEBI:37563"/>
        <dbReference type="ChEBI" id="CHEBI:58332"/>
        <dbReference type="ChEBI" id="CHEBI:58608"/>
        <dbReference type="EC" id="2.7.7.41"/>
    </reaction>
</comment>
<dbReference type="PANTHER" id="PTHR46382:SF1">
    <property type="entry name" value="PHOSPHATIDATE CYTIDYLYLTRANSFERASE"/>
    <property type="match status" value="1"/>
</dbReference>
<evidence type="ECO:0000256" key="7">
    <source>
        <dbReference type="ARBA" id="ARBA00019373"/>
    </source>
</evidence>
<evidence type="ECO:0000256" key="5">
    <source>
        <dbReference type="ARBA" id="ARBA00010185"/>
    </source>
</evidence>
<keyword evidence="11 18" id="KW-0812">Transmembrane</keyword>
<gene>
    <name evidence="21" type="ORF">K8V08_02105</name>
</gene>
<evidence type="ECO:0000256" key="8">
    <source>
        <dbReference type="ARBA" id="ARBA00022475"/>
    </source>
</evidence>
<keyword evidence="8" id="KW-1003">Cell membrane</keyword>
<evidence type="ECO:0000256" key="18">
    <source>
        <dbReference type="RuleBase" id="RU003938"/>
    </source>
</evidence>
<comment type="similarity">
    <text evidence="5 18">Belongs to the CDS family.</text>
</comment>
<evidence type="ECO:0000256" key="13">
    <source>
        <dbReference type="ARBA" id="ARBA00022989"/>
    </source>
</evidence>
<dbReference type="EMBL" id="DYUK01000046">
    <property type="protein sequence ID" value="HJG79186.1"/>
    <property type="molecule type" value="Genomic_DNA"/>
</dbReference>
<evidence type="ECO:0000256" key="10">
    <source>
        <dbReference type="ARBA" id="ARBA00022679"/>
    </source>
</evidence>
<keyword evidence="10 18" id="KW-0808">Transferase</keyword>
<dbReference type="PROSITE" id="PS01315">
    <property type="entry name" value="CDS"/>
    <property type="match status" value="1"/>
</dbReference>
<keyword evidence="13 20" id="KW-1133">Transmembrane helix</keyword>
<feature type="transmembrane region" description="Helical" evidence="20">
    <location>
        <begin position="220"/>
        <end position="238"/>
    </location>
</feature>
<keyword evidence="15 20" id="KW-0472">Membrane</keyword>
<evidence type="ECO:0000256" key="20">
    <source>
        <dbReference type="SAM" id="Phobius"/>
    </source>
</evidence>
<reference evidence="21" key="1">
    <citation type="journal article" date="2021" name="PeerJ">
        <title>Extensive microbial diversity within the chicken gut microbiome revealed by metagenomics and culture.</title>
        <authorList>
            <person name="Gilroy R."/>
            <person name="Ravi A."/>
            <person name="Getino M."/>
            <person name="Pursley I."/>
            <person name="Horton D.L."/>
            <person name="Alikhan N.F."/>
            <person name="Baker D."/>
            <person name="Gharbi K."/>
            <person name="Hall N."/>
            <person name="Watson M."/>
            <person name="Adriaenssens E.M."/>
            <person name="Foster-Nyarko E."/>
            <person name="Jarju S."/>
            <person name="Secka A."/>
            <person name="Antonio M."/>
            <person name="Oren A."/>
            <person name="Chaudhuri R.R."/>
            <person name="La Ragione R."/>
            <person name="Hildebrand F."/>
            <person name="Pallen M.J."/>
        </authorList>
    </citation>
    <scope>NUCLEOTIDE SEQUENCE</scope>
    <source>
        <strain evidence="21">ChiGjej5B5-7349</strain>
    </source>
</reference>
<protein>
    <recommendedName>
        <fullName evidence="7 18">Phosphatidate cytidylyltransferase</fullName>
        <ecNumber evidence="6 18">2.7.7.41</ecNumber>
    </recommendedName>
</protein>
<accession>A0A921MCC3</accession>
<dbReference type="AlphaFoldDB" id="A0A921MCC3"/>
<evidence type="ECO:0000256" key="4">
    <source>
        <dbReference type="ARBA" id="ARBA00005189"/>
    </source>
</evidence>
<evidence type="ECO:0000256" key="15">
    <source>
        <dbReference type="ARBA" id="ARBA00023136"/>
    </source>
</evidence>
<feature type="transmembrane region" description="Helical" evidence="20">
    <location>
        <begin position="169"/>
        <end position="188"/>
    </location>
</feature>
<evidence type="ECO:0000256" key="6">
    <source>
        <dbReference type="ARBA" id="ARBA00012487"/>
    </source>
</evidence>
<dbReference type="GO" id="GO:0004605">
    <property type="term" value="F:phosphatidate cytidylyltransferase activity"/>
    <property type="evidence" value="ECO:0007669"/>
    <property type="project" value="UniProtKB-EC"/>
</dbReference>
<sequence length="437" mass="44700">MSGPVTAGAPGDAPLPTRRELRRLAQEAEARGEGSLTPDELLARARAERQQTTPAEAAETTAGSEPGSSVPGTAEAAEAPAVAEPVTAAEPVEETAAAPEAEVAQAPVQQAAAPVAVPAGAPPRPVLPPETAGIPIGHGFVTPPPRTEEPPQTDEGETPKDYGKAGRNLPAAIAVGVVMGGSVLASLLFYPPSFVLIALVGVSLAMWELANALSRSGAHVSRTPVIAASACMLVAAYLGGREALWVAFTAGAGAVLLFTLLERRTGNAVRDVCLSLFALTYVGLSASLIVYLLTLDKGNLLVICFLALVVGSDIGGYIAGVLFGKHPIAPSISPKKSWEGYAGSALMSTAVGVGMAHWAFDAPIWTGAVLGVLVPAFATLGDFSESMIKRDLDLKDMGSLLPGHGGIMDRLDSILPTAPVVLILFSVLPGFVDHGPV</sequence>
<dbReference type="GO" id="GO:0016024">
    <property type="term" value="P:CDP-diacylglycerol biosynthetic process"/>
    <property type="evidence" value="ECO:0007669"/>
    <property type="project" value="TreeGrafter"/>
</dbReference>
<evidence type="ECO:0000256" key="14">
    <source>
        <dbReference type="ARBA" id="ARBA00023098"/>
    </source>
</evidence>
<dbReference type="Pfam" id="PF01148">
    <property type="entry name" value="CTP_transf_1"/>
    <property type="match status" value="1"/>
</dbReference>
<dbReference type="InterPro" id="IPR000374">
    <property type="entry name" value="PC_trans"/>
</dbReference>
<evidence type="ECO:0000256" key="19">
    <source>
        <dbReference type="SAM" id="MobiDB-lite"/>
    </source>
</evidence>
<keyword evidence="9" id="KW-0444">Lipid biosynthesis</keyword>
<feature type="compositionally biased region" description="Basic and acidic residues" evidence="19">
    <location>
        <begin position="17"/>
        <end position="32"/>
    </location>
</feature>
<comment type="pathway">
    <text evidence="4">Lipid metabolism.</text>
</comment>
<keyword evidence="12 18" id="KW-0548">Nucleotidyltransferase</keyword>
<feature type="transmembrane region" description="Helical" evidence="20">
    <location>
        <begin position="300"/>
        <end position="319"/>
    </location>
</feature>
<proteinExistence type="inferred from homology"/>
<evidence type="ECO:0000256" key="12">
    <source>
        <dbReference type="ARBA" id="ARBA00022695"/>
    </source>
</evidence>
<reference evidence="21" key="2">
    <citation type="submission" date="2021-09" db="EMBL/GenBank/DDBJ databases">
        <authorList>
            <person name="Gilroy R."/>
        </authorList>
    </citation>
    <scope>NUCLEOTIDE SEQUENCE</scope>
    <source>
        <strain evidence="21">ChiGjej5B5-7349</strain>
    </source>
</reference>
<evidence type="ECO:0000256" key="9">
    <source>
        <dbReference type="ARBA" id="ARBA00022516"/>
    </source>
</evidence>
<evidence type="ECO:0000256" key="11">
    <source>
        <dbReference type="ARBA" id="ARBA00022692"/>
    </source>
</evidence>
<evidence type="ECO:0000256" key="3">
    <source>
        <dbReference type="ARBA" id="ARBA00005119"/>
    </source>
</evidence>
<evidence type="ECO:0000313" key="21">
    <source>
        <dbReference type="EMBL" id="HJG79186.1"/>
    </source>
</evidence>
<dbReference type="Proteomes" id="UP000784435">
    <property type="component" value="Unassembled WGS sequence"/>
</dbReference>